<keyword evidence="5" id="KW-0472">Membrane</keyword>
<dbReference type="EMBL" id="JALJOR010000002">
    <property type="protein sequence ID" value="KAK9823510.1"/>
    <property type="molecule type" value="Genomic_DNA"/>
</dbReference>
<comment type="subunit">
    <text evidence="7">Adaptor protein complex 1 (AP-1) is a heterotetramer composed of two large adaptins (gamma-type subunit and beta-type subunit), a medium adaptin (mu-type subunit) and a small adaptin (sigma-type subunit).</text>
</comment>
<dbReference type="InterPro" id="IPR050431">
    <property type="entry name" value="Adaptor_comp_med_subunit"/>
</dbReference>
<dbReference type="PROSITE" id="PS51072">
    <property type="entry name" value="MHD"/>
    <property type="match status" value="1"/>
</dbReference>
<dbReference type="CDD" id="cd09250">
    <property type="entry name" value="AP-1_Mu1_Cterm"/>
    <property type="match status" value="1"/>
</dbReference>
<dbReference type="PIRSF" id="PIRSF005992">
    <property type="entry name" value="Clathrin_mu"/>
    <property type="match status" value="1"/>
</dbReference>
<proteinExistence type="inferred from homology"/>
<dbReference type="Proteomes" id="UP001489004">
    <property type="component" value="Unassembled WGS sequence"/>
</dbReference>
<dbReference type="AlphaFoldDB" id="A0AAW1QPT1"/>
<dbReference type="GO" id="GO:0030665">
    <property type="term" value="C:clathrin-coated vesicle membrane"/>
    <property type="evidence" value="ECO:0007669"/>
    <property type="project" value="UniProtKB-SubCell"/>
</dbReference>
<dbReference type="Pfam" id="PF01217">
    <property type="entry name" value="Clat_adaptor_s"/>
    <property type="match status" value="1"/>
</dbReference>
<dbReference type="PROSITE" id="PS00991">
    <property type="entry name" value="CLAT_ADAPTOR_M_2"/>
    <property type="match status" value="1"/>
</dbReference>
<dbReference type="InterPro" id="IPR001392">
    <property type="entry name" value="Clathrin_mu"/>
</dbReference>
<dbReference type="GO" id="GO:0016192">
    <property type="term" value="P:vesicle-mediated transport"/>
    <property type="evidence" value="ECO:0007669"/>
    <property type="project" value="InterPro"/>
</dbReference>
<dbReference type="SUPFAM" id="SSF64356">
    <property type="entry name" value="SNARE-like"/>
    <property type="match status" value="1"/>
</dbReference>
<dbReference type="InterPro" id="IPR028565">
    <property type="entry name" value="MHD"/>
</dbReference>
<dbReference type="SUPFAM" id="SSF49447">
    <property type="entry name" value="Second domain of Mu2 adaptin subunit (ap50) of ap2 adaptor"/>
    <property type="match status" value="1"/>
</dbReference>
<dbReference type="FunFam" id="3.30.450.60:FF:000006">
    <property type="entry name" value="AP-1 complex subunit mu-1 isoform 1"/>
    <property type="match status" value="1"/>
</dbReference>
<dbReference type="PRINTS" id="PR00314">
    <property type="entry name" value="CLATHRINADPT"/>
</dbReference>
<comment type="similarity">
    <text evidence="2 8">Belongs to the adaptor complexes medium subunit family.</text>
</comment>
<dbReference type="Gene3D" id="3.30.450.60">
    <property type="match status" value="1"/>
</dbReference>
<keyword evidence="6" id="KW-0968">Cytoplasmic vesicle</keyword>
<accession>A0AAW1QPT1</accession>
<evidence type="ECO:0000313" key="11">
    <source>
        <dbReference type="Proteomes" id="UP001489004"/>
    </source>
</evidence>
<name>A0AAW1QPT1_9CHLO</name>
<comment type="caution">
    <text evidence="10">The sequence shown here is derived from an EMBL/GenBank/DDBJ whole genome shotgun (WGS) entry which is preliminary data.</text>
</comment>
<organism evidence="10 11">
    <name type="scientific">[Myrmecia] bisecta</name>
    <dbReference type="NCBI Taxonomy" id="41462"/>
    <lineage>
        <taxon>Eukaryota</taxon>
        <taxon>Viridiplantae</taxon>
        <taxon>Chlorophyta</taxon>
        <taxon>core chlorophytes</taxon>
        <taxon>Trebouxiophyceae</taxon>
        <taxon>Trebouxiales</taxon>
        <taxon>Trebouxiaceae</taxon>
        <taxon>Myrmecia</taxon>
    </lineage>
</organism>
<reference evidence="10 11" key="1">
    <citation type="journal article" date="2024" name="Nat. Commun.">
        <title>Phylogenomics reveals the evolutionary origins of lichenization in chlorophyte algae.</title>
        <authorList>
            <person name="Puginier C."/>
            <person name="Libourel C."/>
            <person name="Otte J."/>
            <person name="Skaloud P."/>
            <person name="Haon M."/>
            <person name="Grisel S."/>
            <person name="Petersen M."/>
            <person name="Berrin J.G."/>
            <person name="Delaux P.M."/>
            <person name="Dal Grande F."/>
            <person name="Keller J."/>
        </authorList>
    </citation>
    <scope>NUCLEOTIDE SEQUENCE [LARGE SCALE GENOMIC DNA]</scope>
    <source>
        <strain evidence="10 11">SAG 2043</strain>
    </source>
</reference>
<dbReference type="GO" id="GO:0030131">
    <property type="term" value="C:clathrin adaptor complex"/>
    <property type="evidence" value="ECO:0007669"/>
    <property type="project" value="UniProtKB-UniRule"/>
</dbReference>
<evidence type="ECO:0000256" key="5">
    <source>
        <dbReference type="ARBA" id="ARBA00023136"/>
    </source>
</evidence>
<dbReference type="InterPro" id="IPR022775">
    <property type="entry name" value="AP_mu_sigma_su"/>
</dbReference>
<dbReference type="CDD" id="cd14835">
    <property type="entry name" value="AP1_Mu_N"/>
    <property type="match status" value="1"/>
</dbReference>
<evidence type="ECO:0000259" key="9">
    <source>
        <dbReference type="PROSITE" id="PS51072"/>
    </source>
</evidence>
<keyword evidence="3 8" id="KW-0813">Transport</keyword>
<evidence type="ECO:0000256" key="7">
    <source>
        <dbReference type="ARBA" id="ARBA00066271"/>
    </source>
</evidence>
<evidence type="ECO:0000256" key="3">
    <source>
        <dbReference type="ARBA" id="ARBA00022448"/>
    </source>
</evidence>
<dbReference type="PANTHER" id="PTHR10529">
    <property type="entry name" value="AP COMPLEX SUBUNIT MU"/>
    <property type="match status" value="1"/>
</dbReference>
<dbReference type="PROSITE" id="PS00990">
    <property type="entry name" value="CLAT_ADAPTOR_M_1"/>
    <property type="match status" value="1"/>
</dbReference>
<dbReference type="InterPro" id="IPR018240">
    <property type="entry name" value="Clathrin_mu_CS"/>
</dbReference>
<protein>
    <recommendedName>
        <fullName evidence="9">MHD domain-containing protein</fullName>
    </recommendedName>
</protein>
<evidence type="ECO:0000256" key="1">
    <source>
        <dbReference type="ARBA" id="ARBA00004640"/>
    </source>
</evidence>
<feature type="domain" description="MHD" evidence="9">
    <location>
        <begin position="167"/>
        <end position="423"/>
    </location>
</feature>
<evidence type="ECO:0000313" key="10">
    <source>
        <dbReference type="EMBL" id="KAK9823510.1"/>
    </source>
</evidence>
<comment type="subcellular location">
    <subcellularLocation>
        <location evidence="1">Cytoplasmic vesicle</location>
        <location evidence="1">Clathrin-coated vesicle membrane</location>
    </subcellularLocation>
</comment>
<dbReference type="GO" id="GO:0006886">
    <property type="term" value="P:intracellular protein transport"/>
    <property type="evidence" value="ECO:0007669"/>
    <property type="project" value="UniProtKB-UniRule"/>
</dbReference>
<evidence type="ECO:0000256" key="6">
    <source>
        <dbReference type="ARBA" id="ARBA00023329"/>
    </source>
</evidence>
<dbReference type="Pfam" id="PF00928">
    <property type="entry name" value="Adap_comp_sub"/>
    <property type="match status" value="1"/>
</dbReference>
<dbReference type="Gene3D" id="2.60.40.1170">
    <property type="entry name" value="Mu homology domain, subdomain B"/>
    <property type="match status" value="2"/>
</dbReference>
<keyword evidence="11" id="KW-1185">Reference proteome</keyword>
<evidence type="ECO:0000256" key="2">
    <source>
        <dbReference type="ARBA" id="ARBA00005324"/>
    </source>
</evidence>
<evidence type="ECO:0000256" key="4">
    <source>
        <dbReference type="ARBA" id="ARBA00022927"/>
    </source>
</evidence>
<keyword evidence="4 8" id="KW-0653">Protein transport</keyword>
<evidence type="ECO:0000256" key="8">
    <source>
        <dbReference type="PIRNR" id="PIRNR005992"/>
    </source>
</evidence>
<dbReference type="InterPro" id="IPR036168">
    <property type="entry name" value="AP2_Mu_C_sf"/>
</dbReference>
<sequence>MACSALFILDLKGRVILSRDYRGDVPLKLAERFITKLNELEESGKPSPVLYDEGVSYIYIQYSNLYLMAVARNNINAAAILLFLHKLREVFTHYFQELEEESLRDNFVIAYELLDEVMDFGYPQFTEAKILSEFIKTDAHKMEVQARPPMAVTNAVSWRSEGIKYKKNEVFLDVVESVNLLVNSNGTVVRSEVVGALKMRTFLSGMPECKLGLNDKVLFEAQGRAGKSKAVDLEDMKFHQCVRLARFDNDRTISFIPPDGAFDLMTYRLSQNVRPLIWVECLVEKHSRSRTEYLVKARSQFKERSSATNVEILLPLPPDAITPTVRTSQGAATYAPEKEALIWKIKNFPGGREFLLRCKFGLPSVEAEDETQGRMPPIRVSFEIPYFTVSGIQVRYLKVIEKSGYQALPWVRYITTGGEYEIRMG</sequence>
<gene>
    <name evidence="10" type="ORF">WJX72_003269</name>
</gene>
<dbReference type="InterPro" id="IPR011012">
    <property type="entry name" value="Longin-like_dom_sf"/>
</dbReference>